<evidence type="ECO:0000313" key="2">
    <source>
        <dbReference type="EMBL" id="CUU89725.1"/>
    </source>
</evidence>
<keyword evidence="1" id="KW-0812">Transmembrane</keyword>
<protein>
    <submittedName>
        <fullName evidence="2">Uncharacterized protein</fullName>
    </submittedName>
</protein>
<dbReference type="Proteomes" id="UP000052237">
    <property type="component" value="Unassembled WGS sequence"/>
</dbReference>
<organism evidence="2 3">
    <name type="scientific">Campylobacter hyointestinalis subsp. hyointestinalis</name>
    <dbReference type="NCBI Taxonomy" id="91352"/>
    <lineage>
        <taxon>Bacteria</taxon>
        <taxon>Pseudomonadati</taxon>
        <taxon>Campylobacterota</taxon>
        <taxon>Epsilonproteobacteria</taxon>
        <taxon>Campylobacterales</taxon>
        <taxon>Campylobacteraceae</taxon>
        <taxon>Campylobacter</taxon>
    </lineage>
</organism>
<evidence type="ECO:0000256" key="1">
    <source>
        <dbReference type="SAM" id="Phobius"/>
    </source>
</evidence>
<feature type="transmembrane region" description="Helical" evidence="1">
    <location>
        <begin position="54"/>
        <end position="72"/>
    </location>
</feature>
<dbReference type="AlphaFoldDB" id="A0A0S4SVI9"/>
<evidence type="ECO:0000313" key="3">
    <source>
        <dbReference type="Proteomes" id="UP000052237"/>
    </source>
</evidence>
<keyword evidence="1" id="KW-0472">Membrane</keyword>
<dbReference type="EMBL" id="FAVB01000007">
    <property type="protein sequence ID" value="CUU89725.1"/>
    <property type="molecule type" value="Genomic_DNA"/>
</dbReference>
<keyword evidence="1" id="KW-1133">Transmembrane helix</keyword>
<reference evidence="2 3" key="1">
    <citation type="submission" date="2015-11" db="EMBL/GenBank/DDBJ databases">
        <authorList>
            <consortium name="Pathogen Informatics"/>
        </authorList>
    </citation>
    <scope>NUCLEOTIDE SEQUENCE [LARGE SCALE GENOMIC DNA]</scope>
    <source>
        <strain evidence="2 3">006A-0059</strain>
    </source>
</reference>
<comment type="caution">
    <text evidence="2">The sequence shown here is derived from an EMBL/GenBank/DDBJ whole genome shotgun (WGS) entry which is preliminary data.</text>
</comment>
<sequence length="74" mass="8655">MNTELEQTKGLVHGLIIPIWIYIFSTGFLAIYWLCFVNGLYLLNTVGSTISKHVFIKSTIYTWSFFIIWTTLFE</sequence>
<feature type="transmembrane region" description="Helical" evidence="1">
    <location>
        <begin position="20"/>
        <end position="42"/>
    </location>
</feature>
<name>A0A0S4SVI9_CAMHY</name>
<gene>
    <name evidence="2" type="ORF">ERS686654_02019</name>
</gene>
<accession>A0A0S4SVI9</accession>
<keyword evidence="3" id="KW-1185">Reference proteome</keyword>
<proteinExistence type="predicted"/>